<dbReference type="Proteomes" id="UP000254230">
    <property type="component" value="Unassembled WGS sequence"/>
</dbReference>
<dbReference type="InterPro" id="IPR011992">
    <property type="entry name" value="EF-hand-dom_pair"/>
</dbReference>
<dbReference type="InterPro" id="IPR002048">
    <property type="entry name" value="EF_hand_dom"/>
</dbReference>
<name>A0A378KQM2_9GAMM</name>
<accession>A0A378KQM2</accession>
<dbReference type="OrthoDB" id="477125at2"/>
<feature type="domain" description="EF-hand" evidence="2">
    <location>
        <begin position="279"/>
        <end position="314"/>
    </location>
</feature>
<evidence type="ECO:0000313" key="5">
    <source>
        <dbReference type="Proteomes" id="UP000054639"/>
    </source>
</evidence>
<dbReference type="Proteomes" id="UP000054639">
    <property type="component" value="Unassembled WGS sequence"/>
</dbReference>
<proteinExistence type="predicted"/>
<organism evidence="4 6">
    <name type="scientific">Legionella quateirensis</name>
    <dbReference type="NCBI Taxonomy" id="45072"/>
    <lineage>
        <taxon>Bacteria</taxon>
        <taxon>Pseudomonadati</taxon>
        <taxon>Pseudomonadota</taxon>
        <taxon>Gammaproteobacteria</taxon>
        <taxon>Legionellales</taxon>
        <taxon>Legionellaceae</taxon>
        <taxon>Legionella</taxon>
    </lineage>
</organism>
<sequence length="426" mass="48783">MNTRIRANLLVYPPLLLGTLIIFFLIARQQQLIVLAPSQYLIGGLLICFNLFVLAYHWFENAHPKYSMNKRRVIVLGIHLLGGSIELICSILGIMLHSPGFALAAALSALLLHLPAAVYMIPEVSGAKGIMVPAYIFVVLLNGFFAVSVLMDPSRLPWLVCLFFSLNIYVLCRVFYVVFRIVGLFPYARYTAAILFSCFMLLPIILGTAGNILLVFFILINLFAFQKLLHHSPQQTNDMYLEHQRTELINGVIPVILDKNRVQQIIHQHPEYSSNKSFTDMQLARLFFDLMDIDQNSYLSSAEWLVIAQDWKVESPLKEELFSLIAREEGIDFMSFYQKVWLMGSHFNKPFSITTQMSIKDQANFVFQQLDIYNQGIIGELEFKLLLTEWGLCADEIKKFLQTIPSGLNFEQFYASCPAIWKYYLS</sequence>
<dbReference type="GO" id="GO:0005509">
    <property type="term" value="F:calcium ion binding"/>
    <property type="evidence" value="ECO:0007669"/>
    <property type="project" value="InterPro"/>
</dbReference>
<feature type="transmembrane region" description="Helical" evidence="1">
    <location>
        <begin position="101"/>
        <end position="120"/>
    </location>
</feature>
<feature type="transmembrane region" description="Helical" evidence="1">
    <location>
        <begin position="132"/>
        <end position="150"/>
    </location>
</feature>
<dbReference type="RefSeq" id="WP_058474930.1">
    <property type="nucleotide sequence ID" value="NZ_CAAAIL010000019.1"/>
</dbReference>
<feature type="transmembrane region" description="Helical" evidence="1">
    <location>
        <begin position="7"/>
        <end position="27"/>
    </location>
</feature>
<dbReference type="PROSITE" id="PS50222">
    <property type="entry name" value="EF_HAND_2"/>
    <property type="match status" value="1"/>
</dbReference>
<protein>
    <recommendedName>
        <fullName evidence="2">EF-hand domain-containing protein</fullName>
    </recommendedName>
</protein>
<evidence type="ECO:0000313" key="6">
    <source>
        <dbReference type="Proteomes" id="UP000254230"/>
    </source>
</evidence>
<dbReference type="EMBL" id="UGOW01000001">
    <property type="protein sequence ID" value="STY16852.1"/>
    <property type="molecule type" value="Genomic_DNA"/>
</dbReference>
<keyword evidence="1" id="KW-0812">Transmembrane</keyword>
<keyword evidence="5" id="KW-1185">Reference proteome</keyword>
<dbReference type="STRING" id="45072.Lqua_2797"/>
<evidence type="ECO:0000256" key="1">
    <source>
        <dbReference type="SAM" id="Phobius"/>
    </source>
</evidence>
<feature type="transmembrane region" description="Helical" evidence="1">
    <location>
        <begin position="39"/>
        <end position="59"/>
    </location>
</feature>
<feature type="transmembrane region" description="Helical" evidence="1">
    <location>
        <begin position="71"/>
        <end position="95"/>
    </location>
</feature>
<dbReference type="SUPFAM" id="SSF47473">
    <property type="entry name" value="EF-hand"/>
    <property type="match status" value="1"/>
</dbReference>
<evidence type="ECO:0000313" key="3">
    <source>
        <dbReference type="EMBL" id="KTD44630.1"/>
    </source>
</evidence>
<dbReference type="EMBL" id="LNYR01000041">
    <property type="protein sequence ID" value="KTD44630.1"/>
    <property type="molecule type" value="Genomic_DNA"/>
</dbReference>
<dbReference type="AlphaFoldDB" id="A0A378KQM2"/>
<dbReference type="Gene3D" id="1.10.238.10">
    <property type="entry name" value="EF-hand"/>
    <property type="match status" value="1"/>
</dbReference>
<keyword evidence="1" id="KW-0472">Membrane</keyword>
<reference evidence="4 6" key="2">
    <citation type="submission" date="2018-06" db="EMBL/GenBank/DDBJ databases">
        <authorList>
            <consortium name="Pathogen Informatics"/>
            <person name="Doyle S."/>
        </authorList>
    </citation>
    <scope>NUCLEOTIDE SEQUENCE [LARGE SCALE GENOMIC DNA]</scope>
    <source>
        <strain evidence="4 6">NCTC12376</strain>
    </source>
</reference>
<evidence type="ECO:0000313" key="4">
    <source>
        <dbReference type="EMBL" id="STY16852.1"/>
    </source>
</evidence>
<reference evidence="3 5" key="1">
    <citation type="submission" date="2015-11" db="EMBL/GenBank/DDBJ databases">
        <title>Genomic analysis of 38 Legionella species identifies large and diverse effector repertoires.</title>
        <authorList>
            <person name="Burstein D."/>
            <person name="Amaro F."/>
            <person name="Zusman T."/>
            <person name="Lifshitz Z."/>
            <person name="Cohen O."/>
            <person name="Gilbert J.A."/>
            <person name="Pupko T."/>
            <person name="Shuman H.A."/>
            <person name="Segal G."/>
        </authorList>
    </citation>
    <scope>NUCLEOTIDE SEQUENCE [LARGE SCALE GENOMIC DNA]</scope>
    <source>
        <strain evidence="3 5">ATCC 49507</strain>
    </source>
</reference>
<keyword evidence="1" id="KW-1133">Transmembrane helix</keyword>
<feature type="transmembrane region" description="Helical" evidence="1">
    <location>
        <begin position="156"/>
        <end position="176"/>
    </location>
</feature>
<evidence type="ECO:0000259" key="2">
    <source>
        <dbReference type="PROSITE" id="PS50222"/>
    </source>
</evidence>
<gene>
    <name evidence="3" type="ORF">Lqua_2797</name>
    <name evidence="4" type="ORF">NCTC12376_00645</name>
</gene>